<feature type="compositionally biased region" description="Acidic residues" evidence="6">
    <location>
        <begin position="1611"/>
        <end position="1623"/>
    </location>
</feature>
<feature type="compositionally biased region" description="Polar residues" evidence="6">
    <location>
        <begin position="1382"/>
        <end position="1392"/>
    </location>
</feature>
<feature type="region of interest" description="Disordered" evidence="6">
    <location>
        <begin position="1029"/>
        <end position="1051"/>
    </location>
</feature>
<accession>A0A9W6F1F7</accession>
<evidence type="ECO:0000256" key="5">
    <source>
        <dbReference type="ARBA" id="ARBA00022490"/>
    </source>
</evidence>
<evidence type="ECO:0000259" key="7">
    <source>
        <dbReference type="Pfam" id="PF13890"/>
    </source>
</evidence>
<feature type="compositionally biased region" description="Low complexity" evidence="6">
    <location>
        <begin position="189"/>
        <end position="198"/>
    </location>
</feature>
<feature type="region of interest" description="Disordered" evidence="6">
    <location>
        <begin position="1100"/>
        <end position="1167"/>
    </location>
</feature>
<keyword evidence="5" id="KW-0963">Cytoplasm</keyword>
<feature type="region of interest" description="Disordered" evidence="6">
    <location>
        <begin position="165"/>
        <end position="266"/>
    </location>
</feature>
<feature type="compositionally biased region" description="Gly residues" evidence="6">
    <location>
        <begin position="254"/>
        <end position="266"/>
    </location>
</feature>
<feature type="compositionally biased region" description="Basic and acidic residues" evidence="6">
    <location>
        <begin position="721"/>
        <end position="731"/>
    </location>
</feature>
<feature type="compositionally biased region" description="Low complexity" evidence="6">
    <location>
        <begin position="2177"/>
        <end position="2199"/>
    </location>
</feature>
<feature type="compositionally biased region" description="Acidic residues" evidence="6">
    <location>
        <begin position="772"/>
        <end position="781"/>
    </location>
</feature>
<reference evidence="8 9" key="1">
    <citation type="journal article" date="2023" name="Commun. Biol.">
        <title>Reorganization of the ancestral sex-determining regions during the evolution of trioecy in Pleodorina starrii.</title>
        <authorList>
            <person name="Takahashi K."/>
            <person name="Suzuki S."/>
            <person name="Kawai-Toyooka H."/>
            <person name="Yamamoto K."/>
            <person name="Hamaji T."/>
            <person name="Ootsuki R."/>
            <person name="Yamaguchi H."/>
            <person name="Kawachi M."/>
            <person name="Higashiyama T."/>
            <person name="Nozaki H."/>
        </authorList>
    </citation>
    <scope>NUCLEOTIDE SEQUENCE [LARGE SCALE GENOMIC DNA]</scope>
    <source>
        <strain evidence="8 9">NIES-4479</strain>
    </source>
</reference>
<evidence type="ECO:0000313" key="9">
    <source>
        <dbReference type="Proteomes" id="UP001165080"/>
    </source>
</evidence>
<dbReference type="GO" id="GO:0005096">
    <property type="term" value="F:GTPase activator activity"/>
    <property type="evidence" value="ECO:0007669"/>
    <property type="project" value="UniProtKB-KW"/>
</dbReference>
<feature type="compositionally biased region" description="Low complexity" evidence="6">
    <location>
        <begin position="748"/>
        <end position="759"/>
    </location>
</feature>
<feature type="compositionally biased region" description="Gly residues" evidence="6">
    <location>
        <begin position="1945"/>
        <end position="1954"/>
    </location>
</feature>
<feature type="domain" description="Rab3GAP catalytic subunit conserved" evidence="7">
    <location>
        <begin position="1557"/>
        <end position="1714"/>
    </location>
</feature>
<feature type="compositionally biased region" description="Basic and acidic residues" evidence="6">
    <location>
        <begin position="1227"/>
        <end position="1238"/>
    </location>
</feature>
<feature type="compositionally biased region" description="Low complexity" evidence="6">
    <location>
        <begin position="1346"/>
        <end position="1359"/>
    </location>
</feature>
<feature type="region of interest" description="Disordered" evidence="6">
    <location>
        <begin position="2021"/>
        <end position="2121"/>
    </location>
</feature>
<dbReference type="GO" id="GO:0005737">
    <property type="term" value="C:cytoplasm"/>
    <property type="evidence" value="ECO:0007669"/>
    <property type="project" value="UniProtKB-SubCell"/>
</dbReference>
<comment type="caution">
    <text evidence="8">The sequence shown here is derived from an EMBL/GenBank/DDBJ whole genome shotgun (WGS) entry which is preliminary data.</text>
</comment>
<feature type="compositionally biased region" description="Gly residues" evidence="6">
    <location>
        <begin position="733"/>
        <end position="743"/>
    </location>
</feature>
<comment type="subcellular location">
    <subcellularLocation>
        <location evidence="1">Cytoplasm</location>
    </subcellularLocation>
</comment>
<feature type="region of interest" description="Disordered" evidence="6">
    <location>
        <begin position="96"/>
        <end position="132"/>
    </location>
</feature>
<protein>
    <recommendedName>
        <fullName evidence="3">Rab3 GTPase-activating protein catalytic subunit</fullName>
    </recommendedName>
</protein>
<feature type="region of interest" description="Disordered" evidence="6">
    <location>
        <begin position="1227"/>
        <end position="1553"/>
    </location>
</feature>
<proteinExistence type="inferred from homology"/>
<feature type="compositionally biased region" description="Low complexity" evidence="6">
    <location>
        <begin position="1491"/>
        <end position="1501"/>
    </location>
</feature>
<dbReference type="InterPro" id="IPR045700">
    <property type="entry name" value="Rab3GAP1"/>
</dbReference>
<feature type="compositionally biased region" description="Low complexity" evidence="6">
    <location>
        <begin position="2036"/>
        <end position="2053"/>
    </location>
</feature>
<feature type="region of interest" description="Disordered" evidence="6">
    <location>
        <begin position="1896"/>
        <end position="1981"/>
    </location>
</feature>
<feature type="region of interest" description="Disordered" evidence="6">
    <location>
        <begin position="700"/>
        <end position="792"/>
    </location>
</feature>
<evidence type="ECO:0000256" key="4">
    <source>
        <dbReference type="ARBA" id="ARBA00022468"/>
    </source>
</evidence>
<feature type="compositionally biased region" description="Low complexity" evidence="6">
    <location>
        <begin position="1239"/>
        <end position="1251"/>
    </location>
</feature>
<dbReference type="Pfam" id="PF13890">
    <property type="entry name" value="Rab3-GTPase_cat"/>
    <property type="match status" value="1"/>
</dbReference>
<feature type="compositionally biased region" description="Basic and acidic residues" evidence="6">
    <location>
        <begin position="340"/>
        <end position="355"/>
    </location>
</feature>
<keyword evidence="9" id="KW-1185">Reference proteome</keyword>
<feature type="compositionally biased region" description="Pro residues" evidence="6">
    <location>
        <begin position="1102"/>
        <end position="1128"/>
    </location>
</feature>
<dbReference type="InterPro" id="IPR026147">
    <property type="entry name" value="Rab3GAP1_conserved"/>
</dbReference>
<feature type="compositionally biased region" description="Acidic residues" evidence="6">
    <location>
        <begin position="1961"/>
        <end position="1970"/>
    </location>
</feature>
<feature type="region of interest" description="Disordered" evidence="6">
    <location>
        <begin position="310"/>
        <end position="355"/>
    </location>
</feature>
<dbReference type="Proteomes" id="UP001165080">
    <property type="component" value="Unassembled WGS sequence"/>
</dbReference>
<feature type="compositionally biased region" description="Gly residues" evidence="6">
    <location>
        <begin position="220"/>
        <end position="239"/>
    </location>
</feature>
<feature type="compositionally biased region" description="Gly residues" evidence="6">
    <location>
        <begin position="1638"/>
        <end position="1649"/>
    </location>
</feature>
<keyword evidence="4" id="KW-0343">GTPase activation</keyword>
<feature type="compositionally biased region" description="Low complexity" evidence="6">
    <location>
        <begin position="1321"/>
        <end position="1335"/>
    </location>
</feature>
<feature type="region of interest" description="Disordered" evidence="6">
    <location>
        <begin position="2137"/>
        <end position="2229"/>
    </location>
</feature>
<feature type="compositionally biased region" description="Gly residues" evidence="6">
    <location>
        <begin position="1430"/>
        <end position="1442"/>
    </location>
</feature>
<organism evidence="8 9">
    <name type="scientific">Pleodorina starrii</name>
    <dbReference type="NCBI Taxonomy" id="330485"/>
    <lineage>
        <taxon>Eukaryota</taxon>
        <taxon>Viridiplantae</taxon>
        <taxon>Chlorophyta</taxon>
        <taxon>core chlorophytes</taxon>
        <taxon>Chlorophyceae</taxon>
        <taxon>CS clade</taxon>
        <taxon>Chlamydomonadales</taxon>
        <taxon>Volvocaceae</taxon>
        <taxon>Pleodorina</taxon>
    </lineage>
</organism>
<gene>
    <name evidence="8" type="primary">PLEST011436</name>
    <name evidence="8" type="ORF">PLESTB_000674500</name>
</gene>
<evidence type="ECO:0000256" key="1">
    <source>
        <dbReference type="ARBA" id="ARBA00004496"/>
    </source>
</evidence>
<feature type="region of interest" description="Disordered" evidence="6">
    <location>
        <begin position="371"/>
        <end position="456"/>
    </location>
</feature>
<sequence length="2257" mass="228252">MRPEDQFHDYTLASKLERFVAALEQTLVSWQRTGLSEIIHRGYRARIKEQPSQVKVVASLQHRLPWRREPYILQLHLPTALAIGRGGLSYNSVLAVPQQQQPERQQQPQPQSAATAAATAAPAAPQPAAAAAAAADSPFLTHAAGGPSRGAEAYPGGLMGLTEAGDVAGGPAGSGDGGSGDGGSGAGASGVSEAVGADKTFLGGTADGGTAVHIEPAAEDGGGGSECAQGSGGGSGGGVPQSTDPRVAADGGKPLRGGAGGSGGGAAAAAAAAVTDGDSGGGGEADPGWEVGVDLDLTELLSRIDTIVNDAESLDPDPDPAGSDPAEFTAGGDDDAVYPVERHSDSELVSERDTDTAAAAAAAKVAGLRRRGAGSAGGGGASASASASGGEVAHPEAGGRRLGQQGQAEVSGQAGSGMPTHGSSQPPPTGDGAAVPPPPPTAGRGGGAGATGGADSTAAASSRLASVCPRGRPTGLPWWLPTFQHRLQRWFGLDAFLLLHPASFSRRILDETEAGSLLSAAALALSASGLGCPLLLPVHDGLRDAYWGLAVVEGPAAGRGGGGGGCGGGGGGGGGSSLATSRSLHLHLRTDSVHISSPPKALTQLPAQLAALGEQLMPFSPAAALACRRAAQLDEQEGPQEAADPHSPGGGSGGSGGGGIRICWSACFTFRVTQPTRRLRAHVERWAAAAAAETAAAAAAAFASETTTPAPRRTPSASRPRPPDAWRHTAEARGGGGGDGGLGPSPTAAAASAAAAAAAGRSRPQRNAWAYDSDDDDDEADGGGGGGGRGYVGGDGFGREVYSEAADPWDVGAPWHPWAVQSDPVALLELDVAWDELTVPLQVPVPVPVPTTHMTGQSGSSGWQHQQQSGLPQLQVGCSPRQRWLLHALQVGTGGDLGLGGGGGMWGLVGGAGLLRPRDTAAAQRRHVELQRAGADWLWSALAAESWRRPGGQPPPTVTPLSAASQVGPGSFTVMMSTLLTGRSVAAEAGEAGELLDPAWWEERGWALPPLPPPHVMQDVLQDLFNHTATNTTTTQPPPPDEAGPSCSSPYQRTAPLQGLLSRLSLHALLFGNARAVAWLWQRFVRELRFSCWEVERQLPRQAPPPPPPPHSSAPAPPPSPPPPPPPAAAVGGVRAGDGGCGDGEGVGAGRPSTGDAEEEEDAGAKDAGEVAVAYVERLLLGQQTEDPPPPGPDLRHCLLQQKLQVLDACIHRRKMLAKQRHLAHRLEAEREQERQRQGQEGQQGTQPRRGQQQRREDGSKGRHRRARRSAVAPRDSTGAAAAAGGGDGWGWEGSGGEEEGEEEGGWRTDLTPGGREAAIPTTTTPTSAPPGSDTPDQRRSLWRPATASASATALTAEKAASDDYAVRSRTRKSGGRGPWRHSTTTATSPTRHVTAPTDDDDEGRLDRTARSLRFGPSSSPPPPPPPSADGGGGENGDGGGLDEQPGRRRSPSPPSRLLTVPSTTDTEAYFSAGDEQDEQVLPSSGVLLSAAAAAATAGDNDGADDGGGGGGGDGGGDGGGGGGGGGDGGERDTAAAAAARPQRRRVRAPLLTQPGGELAWRMNSEQLAADMAAFKAANPGGCSFADFIAWYSPRDVLSAEGAEAAADEREQQEEEEKEEEEVTSWVSATNRRRRGRSGGGGGSGGGGAAVLSARMGAGAVAAPGGGCGGGPEPHRRVRNPWRLLWESTAACPVWRQKPLQDPALEGERVLHELDTLSPAHLYDTLLATALAAAVQLLAASDGGSLPPVASLLEQYTRISAPIIKRGCSLVAASGPAAAAAAAAAAPRGGGRDDGGGPMGQSSFRPTGHQTQQLVGWEDAELEYLLAEFHYLEQAVVLGESLVRRLPGNRGLASELMSSTLLGNPSLEEGRTVMRPAAWVEGDTARQALAALLAGRCPQPPQPTTTATPPSKAMRTTGGKRRDWQRRQQLLAEAGGGGGERDGLHGGGDGGDGWEGADWGEWAEDGDDGGPEQRPAGGVGVSGVSVGGGLLFDTSLWPAPCSREWLVRVEQPLGPGAQLQQLRNHQQSHNPRKPQRQQSRTTTTQQQQQQQQSAPPPPSCGAAATATAESSSSGPSAAAESSPGAIAMAAEAAAAETPSPLTTSGGGAGADPGGDDAAAAATSAAARGGVLRVARGVRRSTGGGGGARRVLGAERLRPPPASAAAAAEAAGGGGDESAGAAALRGQAAETAGEATVGVEAEAEGRRTAAEPEAATAAAEGGGGSGEAGGGGLSCTHRLYVLAAEGEMRVATAIWHTQ</sequence>
<evidence type="ECO:0000256" key="2">
    <source>
        <dbReference type="ARBA" id="ARBA00008856"/>
    </source>
</evidence>
<feature type="compositionally biased region" description="Gly residues" evidence="6">
    <location>
        <begin position="1134"/>
        <end position="1149"/>
    </location>
</feature>
<dbReference type="PANTHER" id="PTHR21422">
    <property type="entry name" value="RAB3 GTPASE-ACTIVATING PROTEIN CATALYTIC SUBUNIT"/>
    <property type="match status" value="1"/>
</dbReference>
<dbReference type="EMBL" id="BRXU01000006">
    <property type="protein sequence ID" value="GLC52842.1"/>
    <property type="molecule type" value="Genomic_DNA"/>
</dbReference>
<feature type="region of interest" description="Disordered" evidence="6">
    <location>
        <begin position="1785"/>
        <end position="1809"/>
    </location>
</feature>
<feature type="compositionally biased region" description="Pro residues" evidence="6">
    <location>
        <begin position="1419"/>
        <end position="1428"/>
    </location>
</feature>
<feature type="compositionally biased region" description="Gly residues" evidence="6">
    <location>
        <begin position="1506"/>
        <end position="1528"/>
    </location>
</feature>
<feature type="region of interest" description="Disordered" evidence="6">
    <location>
        <begin position="630"/>
        <end position="656"/>
    </location>
</feature>
<feature type="compositionally biased region" description="Gly residues" evidence="6">
    <location>
        <begin position="2219"/>
        <end position="2229"/>
    </location>
</feature>
<dbReference type="PANTHER" id="PTHR21422:SF9">
    <property type="entry name" value="RAB3 GTPASE-ACTIVATING PROTEIN CATALYTIC SUBUNIT"/>
    <property type="match status" value="1"/>
</dbReference>
<feature type="compositionally biased region" description="Gly residues" evidence="6">
    <location>
        <begin position="443"/>
        <end position="452"/>
    </location>
</feature>
<evidence type="ECO:0000256" key="3">
    <source>
        <dbReference type="ARBA" id="ARBA00015817"/>
    </source>
</evidence>
<feature type="compositionally biased region" description="Low complexity" evidence="6">
    <location>
        <begin position="1456"/>
        <end position="1465"/>
    </location>
</feature>
<evidence type="ECO:0000313" key="8">
    <source>
        <dbReference type="EMBL" id="GLC52842.1"/>
    </source>
</evidence>
<feature type="compositionally biased region" description="Gly residues" evidence="6">
    <location>
        <begin position="1284"/>
        <end position="1295"/>
    </location>
</feature>
<feature type="compositionally biased region" description="Low complexity" evidence="6">
    <location>
        <begin position="2060"/>
        <end position="2096"/>
    </location>
</feature>
<comment type="similarity">
    <text evidence="2">Belongs to the Rab3-GAP catalytic subunit family.</text>
</comment>
<name>A0A9W6F1F7_9CHLO</name>
<feature type="compositionally biased region" description="Low complexity" evidence="6">
    <location>
        <begin position="700"/>
        <end position="719"/>
    </location>
</feature>
<feature type="compositionally biased region" description="Polar residues" evidence="6">
    <location>
        <begin position="1800"/>
        <end position="1809"/>
    </location>
</feature>
<feature type="region of interest" description="Disordered" evidence="6">
    <location>
        <begin position="1602"/>
        <end position="1650"/>
    </location>
</feature>
<evidence type="ECO:0000256" key="6">
    <source>
        <dbReference type="SAM" id="MobiDB-lite"/>
    </source>
</evidence>
<feature type="compositionally biased region" description="Gly residues" evidence="6">
    <location>
        <begin position="782"/>
        <end position="792"/>
    </location>
</feature>
<feature type="compositionally biased region" description="Pro residues" evidence="6">
    <location>
        <begin position="425"/>
        <end position="441"/>
    </location>
</feature>
<feature type="compositionally biased region" description="Gly residues" evidence="6">
    <location>
        <begin position="167"/>
        <end position="188"/>
    </location>
</feature>